<dbReference type="GO" id="GO:0005634">
    <property type="term" value="C:nucleus"/>
    <property type="evidence" value="ECO:0007669"/>
    <property type="project" value="UniProtKB-ARBA"/>
</dbReference>
<dbReference type="InterPro" id="IPR036397">
    <property type="entry name" value="RNaseH_sf"/>
</dbReference>
<comment type="caution">
    <text evidence="2">The sequence shown here is derived from an EMBL/GenBank/DDBJ whole genome shotgun (WGS) entry which is preliminary data.</text>
</comment>
<dbReference type="GO" id="GO:0003676">
    <property type="term" value="F:nucleic acid binding"/>
    <property type="evidence" value="ECO:0007669"/>
    <property type="project" value="InterPro"/>
</dbReference>
<proteinExistence type="predicted"/>
<feature type="non-terminal residue" evidence="2">
    <location>
        <position position="181"/>
    </location>
</feature>
<dbReference type="Gene3D" id="3.30.420.10">
    <property type="entry name" value="Ribonuclease H-like superfamily/Ribonuclease H"/>
    <property type="match status" value="1"/>
</dbReference>
<evidence type="ECO:0000313" key="3">
    <source>
        <dbReference type="Proteomes" id="UP000245591"/>
    </source>
</evidence>
<name>A0A2U1IV82_SMIAN</name>
<sequence>MDIELNHKIVWKLNIGIDSNNKALNIVDIKQYADALYQKQTEVIAKEDFFEVLKRAHDNLAHPGVDKTWIGISSSLYGPTQQYISEYVKTCPVCQKSNMVKRNKFVEPIISEKPFSRIEVDNGKEFSNGDFIEFVSALTGSPQTFVTSRRPQTNGMVEQVHITVYKRLHGLIEDIKTKEWS</sequence>
<keyword evidence="3" id="KW-1185">Reference proteome</keyword>
<dbReference type="PROSITE" id="PS50994">
    <property type="entry name" value="INTEGRASE"/>
    <property type="match status" value="1"/>
</dbReference>
<gene>
    <name evidence="2" type="ORF">BB558_007364</name>
</gene>
<dbReference type="Pfam" id="PF17921">
    <property type="entry name" value="Integrase_H2C2"/>
    <property type="match status" value="1"/>
</dbReference>
<reference evidence="2 3" key="1">
    <citation type="journal article" date="2018" name="MBio">
        <title>Comparative Genomics Reveals the Core Gene Toolbox for the Fungus-Insect Symbiosis.</title>
        <authorList>
            <person name="Wang Y."/>
            <person name="Stata M."/>
            <person name="Wang W."/>
            <person name="Stajich J.E."/>
            <person name="White M.M."/>
            <person name="Moncalvo J.M."/>
        </authorList>
    </citation>
    <scope>NUCLEOTIDE SEQUENCE [LARGE SCALE GENOMIC DNA]</scope>
    <source>
        <strain evidence="2 3">AUS-126-30</strain>
    </source>
</reference>
<dbReference type="Proteomes" id="UP000245591">
    <property type="component" value="Unassembled WGS sequence"/>
</dbReference>
<dbReference type="GO" id="GO:0015074">
    <property type="term" value="P:DNA integration"/>
    <property type="evidence" value="ECO:0007669"/>
    <property type="project" value="InterPro"/>
</dbReference>
<dbReference type="EMBL" id="MBFU01001162">
    <property type="protein sequence ID" value="PVZ96713.1"/>
    <property type="molecule type" value="Genomic_DNA"/>
</dbReference>
<accession>A0A2U1IV82</accession>
<dbReference type="InterPro" id="IPR012337">
    <property type="entry name" value="RNaseH-like_sf"/>
</dbReference>
<evidence type="ECO:0000259" key="1">
    <source>
        <dbReference type="PROSITE" id="PS50994"/>
    </source>
</evidence>
<dbReference type="SUPFAM" id="SSF53098">
    <property type="entry name" value="Ribonuclease H-like"/>
    <property type="match status" value="1"/>
</dbReference>
<evidence type="ECO:0000313" key="2">
    <source>
        <dbReference type="EMBL" id="PVZ96713.1"/>
    </source>
</evidence>
<feature type="domain" description="Integrase catalytic" evidence="1">
    <location>
        <begin position="118"/>
        <end position="181"/>
    </location>
</feature>
<dbReference type="AlphaFoldDB" id="A0A2U1IV82"/>
<dbReference type="InterPro" id="IPR001584">
    <property type="entry name" value="Integrase_cat-core"/>
</dbReference>
<organism evidence="2 3">
    <name type="scientific">Smittium angustum</name>
    <dbReference type="NCBI Taxonomy" id="133377"/>
    <lineage>
        <taxon>Eukaryota</taxon>
        <taxon>Fungi</taxon>
        <taxon>Fungi incertae sedis</taxon>
        <taxon>Zoopagomycota</taxon>
        <taxon>Kickxellomycotina</taxon>
        <taxon>Harpellomycetes</taxon>
        <taxon>Harpellales</taxon>
        <taxon>Legeriomycetaceae</taxon>
        <taxon>Smittium</taxon>
    </lineage>
</organism>
<dbReference type="InterPro" id="IPR041588">
    <property type="entry name" value="Integrase_H2C2"/>
</dbReference>
<protein>
    <recommendedName>
        <fullName evidence="1">Integrase catalytic domain-containing protein</fullName>
    </recommendedName>
</protein>